<dbReference type="STRING" id="292462.AWC05_02585"/>
<organism evidence="1 2">
    <name type="scientific">Mycobacterium florentinum</name>
    <dbReference type="NCBI Taxonomy" id="292462"/>
    <lineage>
        <taxon>Bacteria</taxon>
        <taxon>Bacillati</taxon>
        <taxon>Actinomycetota</taxon>
        <taxon>Actinomycetes</taxon>
        <taxon>Mycobacteriales</taxon>
        <taxon>Mycobacteriaceae</taxon>
        <taxon>Mycobacterium</taxon>
        <taxon>Mycobacterium simiae complex</taxon>
    </lineage>
</organism>
<evidence type="ECO:0000313" key="1">
    <source>
        <dbReference type="EMBL" id="ORV49078.1"/>
    </source>
</evidence>
<dbReference type="EMBL" id="LQOV01000032">
    <property type="protein sequence ID" value="ORV49078.1"/>
    <property type="molecule type" value="Genomic_DNA"/>
</dbReference>
<dbReference type="RefSeq" id="WP_085225086.1">
    <property type="nucleotide sequence ID" value="NZ_AP022576.1"/>
</dbReference>
<proteinExistence type="predicted"/>
<comment type="caution">
    <text evidence="1">The sequence shown here is derived from an EMBL/GenBank/DDBJ whole genome shotgun (WGS) entry which is preliminary data.</text>
</comment>
<protein>
    <submittedName>
        <fullName evidence="1">Uncharacterized protein</fullName>
    </submittedName>
</protein>
<reference evidence="1 2" key="1">
    <citation type="submission" date="2016-01" db="EMBL/GenBank/DDBJ databases">
        <title>The new phylogeny of the genus Mycobacterium.</title>
        <authorList>
            <person name="Tarcisio F."/>
            <person name="Conor M."/>
            <person name="Antonella G."/>
            <person name="Elisabetta G."/>
            <person name="Giulia F.S."/>
            <person name="Sara T."/>
            <person name="Anna F."/>
            <person name="Clotilde B."/>
            <person name="Roberto B."/>
            <person name="Veronica D.S."/>
            <person name="Fabio R."/>
            <person name="Monica P."/>
            <person name="Olivier J."/>
            <person name="Enrico T."/>
            <person name="Nicola S."/>
        </authorList>
    </citation>
    <scope>NUCLEOTIDE SEQUENCE [LARGE SCALE GENOMIC DNA]</scope>
    <source>
        <strain evidence="1 2">DSM 44852</strain>
    </source>
</reference>
<dbReference type="AlphaFoldDB" id="A0A1X1TXG6"/>
<sequence>MPRPKTRGCILVGAHDFPRGVAPGPSHHALPTFPIGGRREARTNRTTCNFNAATLSAISADGAAAAAKDF</sequence>
<evidence type="ECO:0000313" key="2">
    <source>
        <dbReference type="Proteomes" id="UP000193010"/>
    </source>
</evidence>
<name>A0A1X1TXG6_MYCFL</name>
<dbReference type="Proteomes" id="UP000193010">
    <property type="component" value="Unassembled WGS sequence"/>
</dbReference>
<gene>
    <name evidence="1" type="ORF">AWC05_02585</name>
</gene>
<accession>A0A1X1TXG6</accession>
<keyword evidence="2" id="KW-1185">Reference proteome</keyword>